<dbReference type="Pfam" id="PF01176">
    <property type="entry name" value="eIF-1a"/>
    <property type="match status" value="1"/>
</dbReference>
<name>A0A1B6DJW6_9HEMI</name>
<dbReference type="Gene3D" id="2.40.50.140">
    <property type="entry name" value="Nucleic acid-binding proteins"/>
    <property type="match status" value="1"/>
</dbReference>
<organism evidence="7">
    <name type="scientific">Clastoptera arizonana</name>
    <name type="common">Arizona spittle bug</name>
    <dbReference type="NCBI Taxonomy" id="38151"/>
    <lineage>
        <taxon>Eukaryota</taxon>
        <taxon>Metazoa</taxon>
        <taxon>Ecdysozoa</taxon>
        <taxon>Arthropoda</taxon>
        <taxon>Hexapoda</taxon>
        <taxon>Insecta</taxon>
        <taxon>Pterygota</taxon>
        <taxon>Neoptera</taxon>
        <taxon>Paraneoptera</taxon>
        <taxon>Hemiptera</taxon>
        <taxon>Auchenorrhyncha</taxon>
        <taxon>Cercopoidea</taxon>
        <taxon>Clastopteridae</taxon>
        <taxon>Clastoptera</taxon>
    </lineage>
</organism>
<keyword evidence="3" id="KW-0694">RNA-binding</keyword>
<dbReference type="PROSITE" id="PS50832">
    <property type="entry name" value="S1_IF1_TYPE"/>
    <property type="match status" value="1"/>
</dbReference>
<reference evidence="7" key="1">
    <citation type="submission" date="2015-12" db="EMBL/GenBank/DDBJ databases">
        <title>De novo transcriptome assembly of four potential Pierce s Disease insect vectors from Arizona vineyards.</title>
        <authorList>
            <person name="Tassone E.E."/>
        </authorList>
    </citation>
    <scope>NUCLEOTIDE SEQUENCE</scope>
</reference>
<evidence type="ECO:0000256" key="1">
    <source>
        <dbReference type="ARBA" id="ARBA00007340"/>
    </source>
</evidence>
<dbReference type="EMBL" id="GEDC01011309">
    <property type="protein sequence ID" value="JAS25989.1"/>
    <property type="molecule type" value="Transcribed_RNA"/>
</dbReference>
<dbReference type="GO" id="GO:0003723">
    <property type="term" value="F:RNA binding"/>
    <property type="evidence" value="ECO:0007669"/>
    <property type="project" value="UniProtKB-KW"/>
</dbReference>
<gene>
    <name evidence="7" type="ORF">g.7967</name>
</gene>
<keyword evidence="5" id="KW-0648">Protein biosynthesis</keyword>
<dbReference type="InterPro" id="IPR006196">
    <property type="entry name" value="RNA-binding_domain_S1_IF1"/>
</dbReference>
<evidence type="ECO:0000256" key="5">
    <source>
        <dbReference type="PROSITE-ProRule" id="PRU00181"/>
    </source>
</evidence>
<feature type="domain" description="S1-like" evidence="6">
    <location>
        <begin position="17"/>
        <end position="90"/>
    </location>
</feature>
<dbReference type="PANTHER" id="PTHR21641:SF0">
    <property type="entry name" value="RNA-BINDING PROTEIN EIF1AD-RELATED"/>
    <property type="match status" value="1"/>
</dbReference>
<protein>
    <recommendedName>
        <fullName evidence="2">Probable RNA-binding protein EIF1AD</fullName>
    </recommendedName>
    <alternativeName>
        <fullName evidence="4">Eukaryotic translation initiation factor 1A domain-containing protein</fullName>
    </alternativeName>
</protein>
<dbReference type="InterPro" id="IPR039294">
    <property type="entry name" value="EIF1AD"/>
</dbReference>
<evidence type="ECO:0000259" key="6">
    <source>
        <dbReference type="PROSITE" id="PS50832"/>
    </source>
</evidence>
<accession>A0A1B6DJW6</accession>
<dbReference type="PANTHER" id="PTHR21641">
    <property type="entry name" value="TRANSLATION INITIATION FACTOR-RELATED"/>
    <property type="match status" value="1"/>
</dbReference>
<dbReference type="SMART" id="SM00652">
    <property type="entry name" value="eIF1a"/>
    <property type="match status" value="1"/>
</dbReference>
<evidence type="ECO:0000256" key="3">
    <source>
        <dbReference type="ARBA" id="ARBA00022884"/>
    </source>
</evidence>
<dbReference type="GO" id="GO:0005634">
    <property type="term" value="C:nucleus"/>
    <property type="evidence" value="ECO:0007669"/>
    <property type="project" value="TreeGrafter"/>
</dbReference>
<dbReference type="CDD" id="cd05792">
    <property type="entry name" value="S1_eIF1AD_like"/>
    <property type="match status" value="1"/>
</dbReference>
<dbReference type="AlphaFoldDB" id="A0A1B6DJW6"/>
<evidence type="ECO:0000313" key="7">
    <source>
        <dbReference type="EMBL" id="JAS25989.1"/>
    </source>
</evidence>
<dbReference type="InterPro" id="IPR012340">
    <property type="entry name" value="NA-bd_OB-fold"/>
</dbReference>
<dbReference type="SUPFAM" id="SSF50249">
    <property type="entry name" value="Nucleic acid-binding proteins"/>
    <property type="match status" value="1"/>
</dbReference>
<sequence>MTHSTKRKHVYNELLQSELRVPSRDQQIVRVITGRGNNLHEVETPKGDKFLVSMPPKFRRNVWIKRGDFVLVEPIAEGDKVKGEIVMVLTKDHIRFYKNNNCWPELFNVGLNSNISTGNEPPGYESSTSSSSSED</sequence>
<keyword evidence="5" id="KW-0396">Initiation factor</keyword>
<proteinExistence type="inferred from homology"/>
<dbReference type="InterPro" id="IPR001253">
    <property type="entry name" value="TIF_eIF-1A"/>
</dbReference>
<comment type="similarity">
    <text evidence="1">Belongs to the EIF1AD family.</text>
</comment>
<dbReference type="GO" id="GO:0003743">
    <property type="term" value="F:translation initiation factor activity"/>
    <property type="evidence" value="ECO:0007669"/>
    <property type="project" value="UniProtKB-UniRule"/>
</dbReference>
<evidence type="ECO:0000256" key="4">
    <source>
        <dbReference type="ARBA" id="ARBA00031998"/>
    </source>
</evidence>
<evidence type="ECO:0000256" key="2">
    <source>
        <dbReference type="ARBA" id="ARBA00020989"/>
    </source>
</evidence>